<dbReference type="EMBL" id="BAABDU010000011">
    <property type="protein sequence ID" value="GAA3784558.1"/>
    <property type="molecule type" value="Genomic_DNA"/>
</dbReference>
<dbReference type="SUPFAM" id="SSF55486">
    <property type="entry name" value="Metalloproteases ('zincins'), catalytic domain"/>
    <property type="match status" value="1"/>
</dbReference>
<evidence type="ECO:0000313" key="2">
    <source>
        <dbReference type="Proteomes" id="UP001500748"/>
    </source>
</evidence>
<accession>A0ABP7HCH1</accession>
<evidence type="ECO:0000313" key="1">
    <source>
        <dbReference type="EMBL" id="GAA3784558.1"/>
    </source>
</evidence>
<organism evidence="1 2">
    <name type="scientific">Flavobacterium ginsengiterrae</name>
    <dbReference type="NCBI Taxonomy" id="871695"/>
    <lineage>
        <taxon>Bacteria</taxon>
        <taxon>Pseudomonadati</taxon>
        <taxon>Bacteroidota</taxon>
        <taxon>Flavobacteriia</taxon>
        <taxon>Flavobacteriales</taxon>
        <taxon>Flavobacteriaceae</taxon>
        <taxon>Flavobacterium</taxon>
    </lineage>
</organism>
<gene>
    <name evidence="1" type="ORF">GCM10022423_47460</name>
</gene>
<dbReference type="Proteomes" id="UP001500748">
    <property type="component" value="Unassembled WGS sequence"/>
</dbReference>
<dbReference type="Gene3D" id="3.40.390.10">
    <property type="entry name" value="Collagenase (Catalytic Domain)"/>
    <property type="match status" value="1"/>
</dbReference>
<reference evidence="2" key="1">
    <citation type="journal article" date="2019" name="Int. J. Syst. Evol. Microbiol.">
        <title>The Global Catalogue of Microorganisms (GCM) 10K type strain sequencing project: providing services to taxonomists for standard genome sequencing and annotation.</title>
        <authorList>
            <consortium name="The Broad Institute Genomics Platform"/>
            <consortium name="The Broad Institute Genome Sequencing Center for Infectious Disease"/>
            <person name="Wu L."/>
            <person name="Ma J."/>
        </authorList>
    </citation>
    <scope>NUCLEOTIDE SEQUENCE [LARGE SCALE GENOMIC DNA]</scope>
    <source>
        <strain evidence="2">JCM 17337</strain>
    </source>
</reference>
<keyword evidence="2" id="KW-1185">Reference proteome</keyword>
<proteinExistence type="predicted"/>
<dbReference type="InterPro" id="IPR024079">
    <property type="entry name" value="MetalloPept_cat_dom_sf"/>
</dbReference>
<dbReference type="RefSeq" id="WP_345147402.1">
    <property type="nucleotide sequence ID" value="NZ_BAABDU010000011.1"/>
</dbReference>
<name>A0ABP7HCH1_9FLAO</name>
<sequence length="590" mass="70138">MSRIRIVEGTITINTKGDHYMYSEGNIVFNAGGSINETAESYIYSDKPLKAPEHFLEKKDVDFIVYPRVWLDNPMMMNYNLDWDRNKDESFNIRSKKHFEIFDNCIRGKDIFTSFYEKAKIQIKNKDYSPPFLRMFKNHDIVTGHDVILSLFVVFEDVKKFVNGKILLEYDNSVFDVGFTDDGKTINNREFLIEKKYFKEDYYTLNDYAEERKTKYEVIVTNNEEKLLVINKLIIKCNQNFKKDQQITFLNSNKEVVGMLIVKPNNSFIFSKRKFKYIKIKRKSSSIQDLQQIKENILNTYIQDENGKEIRLENENSFLQKFTERMITTYFSKIGISFVKNLTLDEIEIDEAKLIEKQIISNSAVLKGSEYLDAVQKQYFTEHKITDEELKENIFIFISPIAEPSKDNSNEKAGAFVIYEDVYVFSSMIYNFQADTILHEIGHEMGLKHPFEISPYNIESKQYYLNQLKSNKGINEQNIFKVEEWKKDYNTRKSTGYPFKFGDKTIKDKTKWRTVIEEKELEYSREQKDLENKIISTQNLILFFTKIEEYHKIYFTKRATDTIMDYSDKYGFFDYQFDIINKLNEEFKHI</sequence>
<protein>
    <submittedName>
        <fullName evidence="1">Uncharacterized protein</fullName>
    </submittedName>
</protein>
<comment type="caution">
    <text evidence="1">The sequence shown here is derived from an EMBL/GenBank/DDBJ whole genome shotgun (WGS) entry which is preliminary data.</text>
</comment>
<dbReference type="PROSITE" id="PS50890">
    <property type="entry name" value="PUA"/>
    <property type="match status" value="1"/>
</dbReference>